<dbReference type="Proteomes" id="UP000682266">
    <property type="component" value="Unassembled WGS sequence"/>
</dbReference>
<protein>
    <submittedName>
        <fullName evidence="1">Uncharacterized protein</fullName>
    </submittedName>
</protein>
<comment type="caution">
    <text evidence="1">The sequence shown here is derived from an EMBL/GenBank/DDBJ whole genome shotgun (WGS) entry which is preliminary data.</text>
</comment>
<organism evidence="1 2">
    <name type="scientific">Burkholderia ambifaria</name>
    <dbReference type="NCBI Taxonomy" id="152480"/>
    <lineage>
        <taxon>Bacteria</taxon>
        <taxon>Pseudomonadati</taxon>
        <taxon>Pseudomonadota</taxon>
        <taxon>Betaproteobacteria</taxon>
        <taxon>Burkholderiales</taxon>
        <taxon>Burkholderiaceae</taxon>
        <taxon>Burkholderia</taxon>
        <taxon>Burkholderia cepacia complex</taxon>
    </lineage>
</organism>
<dbReference type="AlphaFoldDB" id="A0AA41E825"/>
<dbReference type="RefSeq" id="WP_146124411.1">
    <property type="nucleotide sequence ID" value="NZ_CADEQF010000015.1"/>
</dbReference>
<proteinExistence type="predicted"/>
<accession>A0AA41E825</accession>
<sequence>MSSKSSHSWHRVRTVASQRMARPHGLFGIRTNPVRITAIQPDHLRHHTAHRRANGYFPPRDPIRSASIFFRFRPAVATPRGQSSAHV</sequence>
<reference evidence="1" key="1">
    <citation type="submission" date="2021-04" db="EMBL/GenBank/DDBJ databases">
        <title>A collection of bacterial strains from the Burkholderia cepacia Research Laboratory and Repository.</title>
        <authorList>
            <person name="Lipuma J."/>
            <person name="Spilker T."/>
        </authorList>
    </citation>
    <scope>NUCLEOTIDE SEQUENCE</scope>
    <source>
        <strain evidence="1">AU36012</strain>
    </source>
</reference>
<name>A0AA41E825_9BURK</name>
<evidence type="ECO:0000313" key="2">
    <source>
        <dbReference type="Proteomes" id="UP000682266"/>
    </source>
</evidence>
<dbReference type="EMBL" id="JAGSVG010000011">
    <property type="protein sequence ID" value="MBR8130188.1"/>
    <property type="molecule type" value="Genomic_DNA"/>
</dbReference>
<evidence type="ECO:0000313" key="1">
    <source>
        <dbReference type="EMBL" id="MBR8130188.1"/>
    </source>
</evidence>
<gene>
    <name evidence="1" type="ORF">KDW93_14565</name>
</gene>